<accession>A0A1T4PN09</accession>
<feature type="transmembrane region" description="Helical" evidence="5">
    <location>
        <begin position="106"/>
        <end position="130"/>
    </location>
</feature>
<dbReference type="InterPro" id="IPR050997">
    <property type="entry name" value="MAPEG"/>
</dbReference>
<gene>
    <name evidence="6" type="ORF">SAMN02745126_02909</name>
</gene>
<organism evidence="6 7">
    <name type="scientific">Enhydrobacter aerosaccus</name>
    <dbReference type="NCBI Taxonomy" id="225324"/>
    <lineage>
        <taxon>Bacteria</taxon>
        <taxon>Pseudomonadati</taxon>
        <taxon>Pseudomonadota</taxon>
        <taxon>Alphaproteobacteria</taxon>
        <taxon>Hyphomicrobiales</taxon>
        <taxon>Enhydrobacter</taxon>
    </lineage>
</organism>
<evidence type="ECO:0000256" key="3">
    <source>
        <dbReference type="ARBA" id="ARBA00022989"/>
    </source>
</evidence>
<sequence length="131" mass="14433">MDTYYAVAIVTLLSGFTCFGMAITVARTHSRTGILAPRMTGDPQLERAVRAHSNTLEWMPIFLPAMWLFAFYWSPLWASILGAVWIVGRLIYFAGYLAAPEKRFPGFFIQTVAALALGLGALGRLIYLAAA</sequence>
<dbReference type="Pfam" id="PF01124">
    <property type="entry name" value="MAPEG"/>
    <property type="match status" value="1"/>
</dbReference>
<dbReference type="SUPFAM" id="SSF161084">
    <property type="entry name" value="MAPEG domain-like"/>
    <property type="match status" value="1"/>
</dbReference>
<evidence type="ECO:0000256" key="4">
    <source>
        <dbReference type="ARBA" id="ARBA00023136"/>
    </source>
</evidence>
<keyword evidence="3 5" id="KW-1133">Transmembrane helix</keyword>
<evidence type="ECO:0000256" key="2">
    <source>
        <dbReference type="ARBA" id="ARBA00022692"/>
    </source>
</evidence>
<dbReference type="PANTHER" id="PTHR10250:SF15">
    <property type="entry name" value="MICROSOMAL GLUTATHIONE S-TRANSFERASE-RELATED"/>
    <property type="match status" value="1"/>
</dbReference>
<dbReference type="Proteomes" id="UP000190092">
    <property type="component" value="Unassembled WGS sequence"/>
</dbReference>
<keyword evidence="2 5" id="KW-0812">Transmembrane</keyword>
<evidence type="ECO:0000256" key="5">
    <source>
        <dbReference type="SAM" id="Phobius"/>
    </source>
</evidence>
<dbReference type="AlphaFoldDB" id="A0A1T4PN09"/>
<dbReference type="InterPro" id="IPR001129">
    <property type="entry name" value="Membr-assoc_MAPEG"/>
</dbReference>
<dbReference type="PANTHER" id="PTHR10250">
    <property type="entry name" value="MICROSOMAL GLUTATHIONE S-TRANSFERASE"/>
    <property type="match status" value="1"/>
</dbReference>
<dbReference type="STRING" id="225324.SAMN02745126_02909"/>
<name>A0A1T4PN09_9HYPH</name>
<protein>
    <submittedName>
        <fullName evidence="6">MAPEG family protein</fullName>
    </submittedName>
</protein>
<reference evidence="7" key="1">
    <citation type="submission" date="2017-02" db="EMBL/GenBank/DDBJ databases">
        <authorList>
            <person name="Varghese N."/>
            <person name="Submissions S."/>
        </authorList>
    </citation>
    <scope>NUCLEOTIDE SEQUENCE [LARGE SCALE GENOMIC DNA]</scope>
    <source>
        <strain evidence="7">ATCC 27094</strain>
    </source>
</reference>
<dbReference type="Gene3D" id="1.20.120.550">
    <property type="entry name" value="Membrane associated eicosanoid/glutathione metabolism-like domain"/>
    <property type="match status" value="1"/>
</dbReference>
<dbReference type="GO" id="GO:0004364">
    <property type="term" value="F:glutathione transferase activity"/>
    <property type="evidence" value="ECO:0007669"/>
    <property type="project" value="TreeGrafter"/>
</dbReference>
<dbReference type="InterPro" id="IPR023352">
    <property type="entry name" value="MAPEG-like_dom_sf"/>
</dbReference>
<dbReference type="OrthoDB" id="464934at2"/>
<keyword evidence="4 5" id="KW-0472">Membrane</keyword>
<evidence type="ECO:0000313" key="6">
    <source>
        <dbReference type="EMBL" id="SJZ92741.1"/>
    </source>
</evidence>
<evidence type="ECO:0000313" key="7">
    <source>
        <dbReference type="Proteomes" id="UP000190092"/>
    </source>
</evidence>
<feature type="transmembrane region" description="Helical" evidence="5">
    <location>
        <begin position="6"/>
        <end position="26"/>
    </location>
</feature>
<evidence type="ECO:0000256" key="1">
    <source>
        <dbReference type="ARBA" id="ARBA00004141"/>
    </source>
</evidence>
<dbReference type="EMBL" id="FUWJ01000002">
    <property type="protein sequence ID" value="SJZ92741.1"/>
    <property type="molecule type" value="Genomic_DNA"/>
</dbReference>
<proteinExistence type="predicted"/>
<keyword evidence="7" id="KW-1185">Reference proteome</keyword>
<dbReference type="GO" id="GO:0004602">
    <property type="term" value="F:glutathione peroxidase activity"/>
    <property type="evidence" value="ECO:0007669"/>
    <property type="project" value="TreeGrafter"/>
</dbReference>
<feature type="transmembrane region" description="Helical" evidence="5">
    <location>
        <begin position="80"/>
        <end position="99"/>
    </location>
</feature>
<dbReference type="GO" id="GO:0006691">
    <property type="term" value="P:leukotriene metabolic process"/>
    <property type="evidence" value="ECO:0007669"/>
    <property type="project" value="UniProtKB-ARBA"/>
</dbReference>
<comment type="subcellular location">
    <subcellularLocation>
        <location evidence="1">Membrane</location>
        <topology evidence="1">Multi-pass membrane protein</topology>
    </subcellularLocation>
</comment>
<dbReference type="RefSeq" id="WP_085934550.1">
    <property type="nucleotide sequence ID" value="NZ_FUWJ01000002.1"/>
</dbReference>
<dbReference type="GO" id="GO:0016020">
    <property type="term" value="C:membrane"/>
    <property type="evidence" value="ECO:0007669"/>
    <property type="project" value="UniProtKB-SubCell"/>
</dbReference>